<keyword evidence="1" id="KW-0472">Membrane</keyword>
<gene>
    <name evidence="2" type="ORF">GCM10022381_26610</name>
</gene>
<dbReference type="EMBL" id="BAABCN010000007">
    <property type="protein sequence ID" value="GAA3883020.1"/>
    <property type="molecule type" value="Genomic_DNA"/>
</dbReference>
<organism evidence="2 3">
    <name type="scientific">Leifsonia kafniensis</name>
    <dbReference type="NCBI Taxonomy" id="475957"/>
    <lineage>
        <taxon>Bacteria</taxon>
        <taxon>Bacillati</taxon>
        <taxon>Actinomycetota</taxon>
        <taxon>Actinomycetes</taxon>
        <taxon>Micrococcales</taxon>
        <taxon>Microbacteriaceae</taxon>
        <taxon>Leifsonia</taxon>
    </lineage>
</organism>
<comment type="caution">
    <text evidence="2">The sequence shown here is derived from an EMBL/GenBank/DDBJ whole genome shotgun (WGS) entry which is preliminary data.</text>
</comment>
<keyword evidence="1" id="KW-1133">Transmembrane helix</keyword>
<accession>A0ABP7KMR3</accession>
<evidence type="ECO:0000313" key="2">
    <source>
        <dbReference type="EMBL" id="GAA3883020.1"/>
    </source>
</evidence>
<name>A0ABP7KMR3_9MICO</name>
<evidence type="ECO:0008006" key="4">
    <source>
        <dbReference type="Google" id="ProtNLM"/>
    </source>
</evidence>
<keyword evidence="1" id="KW-0812">Transmembrane</keyword>
<feature type="transmembrane region" description="Helical" evidence="1">
    <location>
        <begin position="12"/>
        <end position="32"/>
    </location>
</feature>
<dbReference type="Proteomes" id="UP001501803">
    <property type="component" value="Unassembled WGS sequence"/>
</dbReference>
<keyword evidence="3" id="KW-1185">Reference proteome</keyword>
<reference evidence="3" key="1">
    <citation type="journal article" date="2019" name="Int. J. Syst. Evol. Microbiol.">
        <title>The Global Catalogue of Microorganisms (GCM) 10K type strain sequencing project: providing services to taxonomists for standard genome sequencing and annotation.</title>
        <authorList>
            <consortium name="The Broad Institute Genomics Platform"/>
            <consortium name="The Broad Institute Genome Sequencing Center for Infectious Disease"/>
            <person name="Wu L."/>
            <person name="Ma J."/>
        </authorList>
    </citation>
    <scope>NUCLEOTIDE SEQUENCE [LARGE SCALE GENOMIC DNA]</scope>
    <source>
        <strain evidence="3">JCM 17021</strain>
    </source>
</reference>
<evidence type="ECO:0000313" key="3">
    <source>
        <dbReference type="Proteomes" id="UP001501803"/>
    </source>
</evidence>
<evidence type="ECO:0000256" key="1">
    <source>
        <dbReference type="SAM" id="Phobius"/>
    </source>
</evidence>
<protein>
    <recommendedName>
        <fullName evidence="4">DUF1049 domain-containing protein</fullName>
    </recommendedName>
</protein>
<sequence>MQNEGMTSRTTRIRIVAVLGIVAAWLIGAVVVRLGLDWADTFPYSTASEMRYLAVAAVALVIAIGGSVASVLVSRQAGAARKRQP</sequence>
<feature type="transmembrane region" description="Helical" evidence="1">
    <location>
        <begin position="52"/>
        <end position="73"/>
    </location>
</feature>
<proteinExistence type="predicted"/>